<gene>
    <name evidence="2" type="ORF">BO70DRAFT_357718</name>
</gene>
<dbReference type="AlphaFoldDB" id="A0A317X4Y7"/>
<proteinExistence type="predicted"/>
<evidence type="ECO:0000313" key="3">
    <source>
        <dbReference type="Proteomes" id="UP000247233"/>
    </source>
</evidence>
<dbReference type="RefSeq" id="XP_025404326.1">
    <property type="nucleotide sequence ID" value="XM_025542103.1"/>
</dbReference>
<protein>
    <submittedName>
        <fullName evidence="2">Uncharacterized protein</fullName>
    </submittedName>
</protein>
<comment type="caution">
    <text evidence="2">The sequence shown here is derived from an EMBL/GenBank/DDBJ whole genome shotgun (WGS) entry which is preliminary data.</text>
</comment>
<sequence length="104" mass="12125">MTRLTPLFVLLGVLLVLGVIGYIVYSIVQDVSRTTRSKMEKKNVMLTRDGMTVGVKELQEEEYMDRSQNVLVNIWNHSSFPAYKSRLWNMTKPTNWAEESRKEK</sequence>
<keyword evidence="1" id="KW-0812">Transmembrane</keyword>
<keyword evidence="1" id="KW-0472">Membrane</keyword>
<dbReference type="GeneID" id="37064340"/>
<dbReference type="PANTHER" id="PTHR42077:SF1">
    <property type="entry name" value="YALI0F30239P"/>
    <property type="match status" value="1"/>
</dbReference>
<keyword evidence="1" id="KW-1133">Transmembrane helix</keyword>
<organism evidence="2 3">
    <name type="scientific">Aspergillus heteromorphus CBS 117.55</name>
    <dbReference type="NCBI Taxonomy" id="1448321"/>
    <lineage>
        <taxon>Eukaryota</taxon>
        <taxon>Fungi</taxon>
        <taxon>Dikarya</taxon>
        <taxon>Ascomycota</taxon>
        <taxon>Pezizomycotina</taxon>
        <taxon>Eurotiomycetes</taxon>
        <taxon>Eurotiomycetidae</taxon>
        <taxon>Eurotiales</taxon>
        <taxon>Aspergillaceae</taxon>
        <taxon>Aspergillus</taxon>
        <taxon>Aspergillus subgen. Circumdati</taxon>
    </lineage>
</organism>
<accession>A0A317X4Y7</accession>
<feature type="transmembrane region" description="Helical" evidence="1">
    <location>
        <begin position="6"/>
        <end position="28"/>
    </location>
</feature>
<reference evidence="2 3" key="1">
    <citation type="submission" date="2016-12" db="EMBL/GenBank/DDBJ databases">
        <title>The genomes of Aspergillus section Nigri reveals drivers in fungal speciation.</title>
        <authorList>
            <consortium name="DOE Joint Genome Institute"/>
            <person name="Vesth T.C."/>
            <person name="Nybo J."/>
            <person name="Theobald S."/>
            <person name="Brandl J."/>
            <person name="Frisvad J.C."/>
            <person name="Nielsen K.F."/>
            <person name="Lyhne E.K."/>
            <person name="Kogle M.E."/>
            <person name="Kuo A."/>
            <person name="Riley R."/>
            <person name="Clum A."/>
            <person name="Nolan M."/>
            <person name="Lipzen A."/>
            <person name="Salamov A."/>
            <person name="Henrissat B."/>
            <person name="Wiebenga A."/>
            <person name="De Vries R.P."/>
            <person name="Grigoriev I.V."/>
            <person name="Mortensen U.H."/>
            <person name="Andersen M.R."/>
            <person name="Baker S.E."/>
        </authorList>
    </citation>
    <scope>NUCLEOTIDE SEQUENCE [LARGE SCALE GENOMIC DNA]</scope>
    <source>
        <strain evidence="2 3">CBS 117.55</strain>
    </source>
</reference>
<name>A0A317X4Y7_9EURO</name>
<dbReference type="EMBL" id="MSFL01000001">
    <property type="protein sequence ID" value="PWY92587.1"/>
    <property type="molecule type" value="Genomic_DNA"/>
</dbReference>
<dbReference type="PANTHER" id="PTHR42077">
    <property type="entry name" value="YALI0F30239P"/>
    <property type="match status" value="1"/>
</dbReference>
<dbReference type="Proteomes" id="UP000247233">
    <property type="component" value="Unassembled WGS sequence"/>
</dbReference>
<evidence type="ECO:0000313" key="2">
    <source>
        <dbReference type="EMBL" id="PWY92587.1"/>
    </source>
</evidence>
<dbReference type="VEuPathDB" id="FungiDB:BO70DRAFT_357718"/>
<evidence type="ECO:0000256" key="1">
    <source>
        <dbReference type="SAM" id="Phobius"/>
    </source>
</evidence>
<keyword evidence="3" id="KW-1185">Reference proteome</keyword>
<dbReference type="OrthoDB" id="4083871at2759"/>